<dbReference type="AlphaFoldDB" id="A0A0D3G3I6"/>
<reference evidence="2" key="1">
    <citation type="journal article" date="2009" name="Rice">
        <title>De Novo Next Generation Sequencing of Plant Genomes.</title>
        <authorList>
            <person name="Rounsley S."/>
            <person name="Marri P.R."/>
            <person name="Yu Y."/>
            <person name="He R."/>
            <person name="Sisneros N."/>
            <person name="Goicoechea J.L."/>
            <person name="Lee S.J."/>
            <person name="Angelova A."/>
            <person name="Kudrna D."/>
            <person name="Luo M."/>
            <person name="Affourtit J."/>
            <person name="Desany B."/>
            <person name="Knight J."/>
            <person name="Niazi F."/>
            <person name="Egholm M."/>
            <person name="Wing R.A."/>
        </authorList>
    </citation>
    <scope>NUCLEOTIDE SEQUENCE [LARGE SCALE GENOMIC DNA]</scope>
    <source>
        <strain evidence="2">cv. IRGC 105608</strain>
    </source>
</reference>
<dbReference type="HOGENOM" id="CLU_1328215_0_0_1"/>
<protein>
    <submittedName>
        <fullName evidence="2">Uncharacterized protein</fullName>
    </submittedName>
</protein>
<dbReference type="PANTHER" id="PTHR35166">
    <property type="entry name" value="OS05G0193700 PROTEIN-RELATED"/>
    <property type="match status" value="1"/>
</dbReference>
<sequence length="208" mass="23608">MAMRQYMAMALEEEALDDDDLDASPPKQQKQRTSRKAAKAAEQGKGKSGRRTANPKPKKPADGGGGGGAMREETRASSAPGNGKMDRMPDSLVQWVLSYSQQRKPPVGFEEYNTLRSVDPVVSDDDPVLTPQWIKQTRELLDDIADLYEETEPSLQEGLAEFRNEYEEKGYIEVDEDYHSYMADVQEWSKKCWDLYFNTPDVEEEEDD</sequence>
<evidence type="ECO:0000313" key="2">
    <source>
        <dbReference type="EnsemblPlants" id="OBART05G04150.1"/>
    </source>
</evidence>
<proteinExistence type="predicted"/>
<keyword evidence="3" id="KW-1185">Reference proteome</keyword>
<dbReference type="EnsemblPlants" id="OBART05G04150.1">
    <property type="protein sequence ID" value="OBART05G04150.1"/>
    <property type="gene ID" value="OBART05G04150"/>
</dbReference>
<dbReference type="PANTHER" id="PTHR35166:SF20">
    <property type="entry name" value="EXPRESSED PROTEIN"/>
    <property type="match status" value="1"/>
</dbReference>
<feature type="region of interest" description="Disordered" evidence="1">
    <location>
        <begin position="14"/>
        <end position="88"/>
    </location>
</feature>
<organism evidence="2">
    <name type="scientific">Oryza barthii</name>
    <dbReference type="NCBI Taxonomy" id="65489"/>
    <lineage>
        <taxon>Eukaryota</taxon>
        <taxon>Viridiplantae</taxon>
        <taxon>Streptophyta</taxon>
        <taxon>Embryophyta</taxon>
        <taxon>Tracheophyta</taxon>
        <taxon>Spermatophyta</taxon>
        <taxon>Magnoliopsida</taxon>
        <taxon>Liliopsida</taxon>
        <taxon>Poales</taxon>
        <taxon>Poaceae</taxon>
        <taxon>BOP clade</taxon>
        <taxon>Oryzoideae</taxon>
        <taxon>Oryzeae</taxon>
        <taxon>Oryzinae</taxon>
        <taxon>Oryza</taxon>
    </lineage>
</organism>
<evidence type="ECO:0000256" key="1">
    <source>
        <dbReference type="SAM" id="MobiDB-lite"/>
    </source>
</evidence>
<evidence type="ECO:0000313" key="3">
    <source>
        <dbReference type="Proteomes" id="UP000026960"/>
    </source>
</evidence>
<dbReference type="Proteomes" id="UP000026960">
    <property type="component" value="Chromosome 5"/>
</dbReference>
<reference evidence="2" key="2">
    <citation type="submission" date="2015-03" db="UniProtKB">
        <authorList>
            <consortium name="EnsemblPlants"/>
        </authorList>
    </citation>
    <scope>IDENTIFICATION</scope>
</reference>
<feature type="compositionally biased region" description="Basic residues" evidence="1">
    <location>
        <begin position="29"/>
        <end position="38"/>
    </location>
</feature>
<dbReference type="PaxDb" id="65489-OBART05G04150.1"/>
<accession>A0A0D3G3I6</accession>
<name>A0A0D3G3I6_9ORYZ</name>
<dbReference type="Gramene" id="OBART05G04150.1">
    <property type="protein sequence ID" value="OBART05G04150.1"/>
    <property type="gene ID" value="OBART05G04150"/>
</dbReference>